<dbReference type="PANTHER" id="PTHR19848:SF6">
    <property type="entry name" value="E3 UBIQUITIN-PROTEIN LIGASE TRAF7"/>
    <property type="match status" value="1"/>
</dbReference>
<evidence type="ECO:0000256" key="3">
    <source>
        <dbReference type="PROSITE-ProRule" id="PRU00221"/>
    </source>
</evidence>
<dbReference type="EMBL" id="JARKIK010000058">
    <property type="protein sequence ID" value="KAK8732166.1"/>
    <property type="molecule type" value="Genomic_DNA"/>
</dbReference>
<dbReference type="PROSITE" id="PS00678">
    <property type="entry name" value="WD_REPEATS_1"/>
    <property type="match status" value="2"/>
</dbReference>
<dbReference type="Pfam" id="PF00400">
    <property type="entry name" value="WD40"/>
    <property type="match status" value="2"/>
</dbReference>
<dbReference type="PROSITE" id="PS50082">
    <property type="entry name" value="WD_REPEATS_2"/>
    <property type="match status" value="2"/>
</dbReference>
<dbReference type="GO" id="GO:0007219">
    <property type="term" value="P:Notch signaling pathway"/>
    <property type="evidence" value="ECO:0007669"/>
    <property type="project" value="TreeGrafter"/>
</dbReference>
<dbReference type="PROSITE" id="PS50294">
    <property type="entry name" value="WD_REPEATS_REGION"/>
    <property type="match status" value="1"/>
</dbReference>
<feature type="chain" id="PRO_5044717338" evidence="4">
    <location>
        <begin position="30"/>
        <end position="287"/>
    </location>
</feature>
<evidence type="ECO:0000256" key="1">
    <source>
        <dbReference type="ARBA" id="ARBA00022574"/>
    </source>
</evidence>
<dbReference type="SMART" id="SM00320">
    <property type="entry name" value="WD40"/>
    <property type="match status" value="3"/>
</dbReference>
<accession>A0AAW0WMR8</accession>
<feature type="repeat" description="WD" evidence="3">
    <location>
        <begin position="52"/>
        <end position="91"/>
    </location>
</feature>
<evidence type="ECO:0000256" key="4">
    <source>
        <dbReference type="SAM" id="SignalP"/>
    </source>
</evidence>
<keyword evidence="2" id="KW-0677">Repeat</keyword>
<dbReference type="Gene3D" id="2.130.10.10">
    <property type="entry name" value="YVTN repeat-like/Quinoprotein amine dehydrogenase"/>
    <property type="match status" value="2"/>
</dbReference>
<protein>
    <submittedName>
        <fullName evidence="5">Uncharacterized protein</fullName>
    </submittedName>
</protein>
<dbReference type="InterPro" id="IPR019775">
    <property type="entry name" value="WD40_repeat_CS"/>
</dbReference>
<dbReference type="GO" id="GO:0005730">
    <property type="term" value="C:nucleolus"/>
    <property type="evidence" value="ECO:0007669"/>
    <property type="project" value="TreeGrafter"/>
</dbReference>
<feature type="repeat" description="WD" evidence="3">
    <location>
        <begin position="212"/>
        <end position="252"/>
    </location>
</feature>
<dbReference type="AlphaFoldDB" id="A0AAW0WMR8"/>
<reference evidence="5" key="2">
    <citation type="submission" date="2024-01" db="EMBL/GenBank/DDBJ databases">
        <authorList>
            <person name="He J."/>
            <person name="Wang M."/>
            <person name="Zheng J."/>
            <person name="Liu Z."/>
        </authorList>
    </citation>
    <scope>NUCLEOTIDE SEQUENCE</scope>
    <source>
        <strain evidence="5">ZL_2023a</strain>
        <tissue evidence="5">Muscle</tissue>
    </source>
</reference>
<dbReference type="EMBL" id="JARKIK010000058">
    <property type="protein sequence ID" value="KAK8732167.1"/>
    <property type="molecule type" value="Genomic_DNA"/>
</dbReference>
<dbReference type="PANTHER" id="PTHR19848">
    <property type="entry name" value="WD40 REPEAT PROTEIN"/>
    <property type="match status" value="1"/>
</dbReference>
<proteinExistence type="predicted"/>
<dbReference type="SUPFAM" id="SSF50978">
    <property type="entry name" value="WD40 repeat-like"/>
    <property type="match status" value="1"/>
</dbReference>
<evidence type="ECO:0000313" key="5">
    <source>
        <dbReference type="EMBL" id="KAK8732170.1"/>
    </source>
</evidence>
<dbReference type="EMBL" id="JARKIK010000058">
    <property type="protein sequence ID" value="KAK8732170.1"/>
    <property type="molecule type" value="Genomic_DNA"/>
</dbReference>
<gene>
    <name evidence="5" type="ORF">OTU49_007218</name>
</gene>
<dbReference type="Proteomes" id="UP001445076">
    <property type="component" value="Unassembled WGS sequence"/>
</dbReference>
<sequence length="287" mass="30994">MARSSSADPRGWCPGLVTTLKLCWYTVLASSPALLGARSVWDHHDLKLLHEFQAHDYGVNDLLVLGNTLFTCSVDATVKSWDVNTFQLKKTLSPHEESVRKLATNGTSVFAGDDKGEVRVYTEEGDLLAFYSVVEEVWGLHAQENLLYTVRDRGVTITQTKGETNKFTVTKSLDGRAPLCVVGGNLVVPEASGLSIIVYDNTSSAYTLRGQLQGHAMIITSLAGMSEDRLVSAGWDNTARVWDLHTLAPLTTTPCTLPGCPNTLAASPDGCVFAAGIGGYLCKMKLV</sequence>
<keyword evidence="1 3" id="KW-0853">WD repeat</keyword>
<dbReference type="GO" id="GO:0000027">
    <property type="term" value="P:ribosomal large subunit assembly"/>
    <property type="evidence" value="ECO:0007669"/>
    <property type="project" value="TreeGrafter"/>
</dbReference>
<evidence type="ECO:0000256" key="2">
    <source>
        <dbReference type="ARBA" id="ARBA00022737"/>
    </source>
</evidence>
<reference evidence="5 6" key="1">
    <citation type="journal article" date="2024" name="BMC Genomics">
        <title>Genome assembly of redclaw crayfish (Cherax quadricarinatus) provides insights into its immune adaptation and hypoxia tolerance.</title>
        <authorList>
            <person name="Liu Z."/>
            <person name="Zheng J."/>
            <person name="Li H."/>
            <person name="Fang K."/>
            <person name="Wang S."/>
            <person name="He J."/>
            <person name="Zhou D."/>
            <person name="Weng S."/>
            <person name="Chi M."/>
            <person name="Gu Z."/>
            <person name="He J."/>
            <person name="Li F."/>
            <person name="Wang M."/>
        </authorList>
    </citation>
    <scope>NUCLEOTIDE SEQUENCE [LARGE SCALE GENOMIC DNA]</scope>
    <source>
        <strain evidence="5">ZL_2023a</strain>
    </source>
</reference>
<dbReference type="InterPro" id="IPR001680">
    <property type="entry name" value="WD40_rpt"/>
</dbReference>
<dbReference type="InterPro" id="IPR015943">
    <property type="entry name" value="WD40/YVTN_repeat-like_dom_sf"/>
</dbReference>
<organism evidence="5 6">
    <name type="scientific">Cherax quadricarinatus</name>
    <name type="common">Australian red claw crayfish</name>
    <dbReference type="NCBI Taxonomy" id="27406"/>
    <lineage>
        <taxon>Eukaryota</taxon>
        <taxon>Metazoa</taxon>
        <taxon>Ecdysozoa</taxon>
        <taxon>Arthropoda</taxon>
        <taxon>Crustacea</taxon>
        <taxon>Multicrustacea</taxon>
        <taxon>Malacostraca</taxon>
        <taxon>Eumalacostraca</taxon>
        <taxon>Eucarida</taxon>
        <taxon>Decapoda</taxon>
        <taxon>Pleocyemata</taxon>
        <taxon>Astacidea</taxon>
        <taxon>Parastacoidea</taxon>
        <taxon>Parastacidae</taxon>
        <taxon>Cherax</taxon>
    </lineage>
</organism>
<feature type="signal peptide" evidence="4">
    <location>
        <begin position="1"/>
        <end position="29"/>
    </location>
</feature>
<keyword evidence="4" id="KW-0732">Signal</keyword>
<dbReference type="EMBL" id="JARKIK010000058">
    <property type="protein sequence ID" value="KAK8732165.1"/>
    <property type="molecule type" value="Genomic_DNA"/>
</dbReference>
<evidence type="ECO:0000313" key="6">
    <source>
        <dbReference type="Proteomes" id="UP001445076"/>
    </source>
</evidence>
<name>A0AAW0WMR8_CHEQU</name>
<comment type="caution">
    <text evidence="5">The sequence shown here is derived from an EMBL/GenBank/DDBJ whole genome shotgun (WGS) entry which is preliminary data.</text>
</comment>
<keyword evidence="6" id="KW-1185">Reference proteome</keyword>
<dbReference type="InterPro" id="IPR036322">
    <property type="entry name" value="WD40_repeat_dom_sf"/>
</dbReference>